<sequence length="26" mass="2933">MSPNVSSTVQHKHPQRKRGRAPPLSH</sequence>
<name>A0A0E9XL56_ANGAN</name>
<accession>A0A0E9XL56</accession>
<evidence type="ECO:0000256" key="1">
    <source>
        <dbReference type="SAM" id="MobiDB-lite"/>
    </source>
</evidence>
<reference evidence="2" key="2">
    <citation type="journal article" date="2015" name="Fish Shellfish Immunol.">
        <title>Early steps in the European eel (Anguilla anguilla)-Vibrio vulnificus interaction in the gills: Role of the RtxA13 toxin.</title>
        <authorList>
            <person name="Callol A."/>
            <person name="Pajuelo D."/>
            <person name="Ebbesson L."/>
            <person name="Teles M."/>
            <person name="MacKenzie S."/>
            <person name="Amaro C."/>
        </authorList>
    </citation>
    <scope>NUCLEOTIDE SEQUENCE</scope>
</reference>
<organism evidence="2">
    <name type="scientific">Anguilla anguilla</name>
    <name type="common">European freshwater eel</name>
    <name type="synonym">Muraena anguilla</name>
    <dbReference type="NCBI Taxonomy" id="7936"/>
    <lineage>
        <taxon>Eukaryota</taxon>
        <taxon>Metazoa</taxon>
        <taxon>Chordata</taxon>
        <taxon>Craniata</taxon>
        <taxon>Vertebrata</taxon>
        <taxon>Euteleostomi</taxon>
        <taxon>Actinopterygii</taxon>
        <taxon>Neopterygii</taxon>
        <taxon>Teleostei</taxon>
        <taxon>Anguilliformes</taxon>
        <taxon>Anguillidae</taxon>
        <taxon>Anguilla</taxon>
    </lineage>
</organism>
<feature type="compositionally biased region" description="Basic residues" evidence="1">
    <location>
        <begin position="10"/>
        <end position="20"/>
    </location>
</feature>
<dbReference type="AlphaFoldDB" id="A0A0E9XL56"/>
<proteinExistence type="predicted"/>
<reference evidence="2" key="1">
    <citation type="submission" date="2014-11" db="EMBL/GenBank/DDBJ databases">
        <authorList>
            <person name="Amaro Gonzalez C."/>
        </authorList>
    </citation>
    <scope>NUCLEOTIDE SEQUENCE</scope>
</reference>
<feature type="region of interest" description="Disordered" evidence="1">
    <location>
        <begin position="1"/>
        <end position="26"/>
    </location>
</feature>
<dbReference type="EMBL" id="GBXM01005188">
    <property type="protein sequence ID" value="JAI03390.1"/>
    <property type="molecule type" value="Transcribed_RNA"/>
</dbReference>
<evidence type="ECO:0000313" key="2">
    <source>
        <dbReference type="EMBL" id="JAI03390.1"/>
    </source>
</evidence>
<protein>
    <submittedName>
        <fullName evidence="2">Uncharacterized protein</fullName>
    </submittedName>
</protein>